<dbReference type="SUPFAM" id="SSF51735">
    <property type="entry name" value="NAD(P)-binding Rossmann-fold domains"/>
    <property type="match status" value="1"/>
</dbReference>
<accession>A0A2M7EA48</accession>
<sequence length="310" mass="34716">MNILVTGGAGFIGSAVVDRLINEGHQVTIIDDLSTGKRSNINQRAKFCQLDIRDKTSLRDLFAKNNFTLINHHAAQIQVVKSTKEPILDYEINIQGTLNLLECCREFSVKKFIFASSGGAVYGEPKYLPVDENHSIFPESPYGISKSIAELHLKVYQRSFEINYTILRYGNVYGPRQDSKGEAGVIAIFIGKMLKGETPVIFGDGESIRDYIYVGDVVEANVLAMKRRESAIYNIGTGVGTSVNSIFAQLKKILSFQKKVIYDRPRAGELRKIYLKTSKAEKELDWQAKVKLGEGLKKTITFFQETKKTS</sequence>
<dbReference type="AlphaFoldDB" id="A0A2M7EA48"/>
<protein>
    <submittedName>
        <fullName evidence="3">UDP-glucose 4-epimerase</fullName>
    </submittedName>
</protein>
<evidence type="ECO:0000313" key="3">
    <source>
        <dbReference type="EMBL" id="PIV64620.1"/>
    </source>
</evidence>
<reference evidence="4" key="1">
    <citation type="submission" date="2017-09" db="EMBL/GenBank/DDBJ databases">
        <title>Depth-based differentiation of microbial function through sediment-hosted aquifers and enrichment of novel symbionts in the deep terrestrial subsurface.</title>
        <authorList>
            <person name="Probst A.J."/>
            <person name="Ladd B."/>
            <person name="Jarett J.K."/>
            <person name="Geller-Mcgrath D.E."/>
            <person name="Sieber C.M.K."/>
            <person name="Emerson J.B."/>
            <person name="Anantharaman K."/>
            <person name="Thomas B.C."/>
            <person name="Malmstrom R."/>
            <person name="Stieglmeier M."/>
            <person name="Klingl A."/>
            <person name="Woyke T."/>
            <person name="Ryan C.M."/>
            <person name="Banfield J.F."/>
        </authorList>
    </citation>
    <scope>NUCLEOTIDE SEQUENCE [LARGE SCALE GENOMIC DNA]</scope>
</reference>
<name>A0A2M7EA48_9BACT</name>
<dbReference type="Gene3D" id="3.40.50.720">
    <property type="entry name" value="NAD(P)-binding Rossmann-like Domain"/>
    <property type="match status" value="1"/>
</dbReference>
<dbReference type="InterPro" id="IPR036291">
    <property type="entry name" value="NAD(P)-bd_dom_sf"/>
</dbReference>
<proteinExistence type="inferred from homology"/>
<dbReference type="InterPro" id="IPR001509">
    <property type="entry name" value="Epimerase_deHydtase"/>
</dbReference>
<evidence type="ECO:0000313" key="4">
    <source>
        <dbReference type="Proteomes" id="UP000228886"/>
    </source>
</evidence>
<organism evidence="3 4">
    <name type="scientific">bacterium (Candidatus Ratteibacteria) CG01_land_8_20_14_3_00_40_19</name>
    <dbReference type="NCBI Taxonomy" id="2014290"/>
    <lineage>
        <taxon>Bacteria</taxon>
        <taxon>Candidatus Ratteibacteria</taxon>
    </lineage>
</organism>
<evidence type="ECO:0000256" key="1">
    <source>
        <dbReference type="ARBA" id="ARBA00007637"/>
    </source>
</evidence>
<gene>
    <name evidence="3" type="ORF">COS11_01240</name>
</gene>
<comment type="caution">
    <text evidence="3">The sequence shown here is derived from an EMBL/GenBank/DDBJ whole genome shotgun (WGS) entry which is preliminary data.</text>
</comment>
<dbReference type="Gene3D" id="3.90.25.10">
    <property type="entry name" value="UDP-galactose 4-epimerase, domain 1"/>
    <property type="match status" value="1"/>
</dbReference>
<evidence type="ECO:0000259" key="2">
    <source>
        <dbReference type="Pfam" id="PF01370"/>
    </source>
</evidence>
<feature type="domain" description="NAD-dependent epimerase/dehydratase" evidence="2">
    <location>
        <begin position="3"/>
        <end position="236"/>
    </location>
</feature>
<dbReference type="Pfam" id="PF01370">
    <property type="entry name" value="Epimerase"/>
    <property type="match status" value="1"/>
</dbReference>
<dbReference type="EMBL" id="PETL01000062">
    <property type="protein sequence ID" value="PIV64620.1"/>
    <property type="molecule type" value="Genomic_DNA"/>
</dbReference>
<comment type="similarity">
    <text evidence="1">Belongs to the NAD(P)-dependent epimerase/dehydratase family.</text>
</comment>
<dbReference type="PANTHER" id="PTHR43000">
    <property type="entry name" value="DTDP-D-GLUCOSE 4,6-DEHYDRATASE-RELATED"/>
    <property type="match status" value="1"/>
</dbReference>
<dbReference type="Proteomes" id="UP000228886">
    <property type="component" value="Unassembled WGS sequence"/>
</dbReference>